<name>W6UKI6_ECHGR</name>
<dbReference type="KEGG" id="egl:EGR_11145"/>
<dbReference type="CTD" id="36346858"/>
<dbReference type="AlphaFoldDB" id="W6UKI6"/>
<dbReference type="RefSeq" id="XP_024345195.1">
    <property type="nucleotide sequence ID" value="XM_024500392.1"/>
</dbReference>
<reference evidence="1 2" key="1">
    <citation type="journal article" date="2013" name="Nat. Genet.">
        <title>The genome of the hydatid tapeworm Echinococcus granulosus.</title>
        <authorList>
            <person name="Zheng H."/>
            <person name="Zhang W."/>
            <person name="Zhang L."/>
            <person name="Zhang Z."/>
            <person name="Li J."/>
            <person name="Lu G."/>
            <person name="Zhu Y."/>
            <person name="Wang Y."/>
            <person name="Huang Y."/>
            <person name="Liu J."/>
            <person name="Kang H."/>
            <person name="Chen J."/>
            <person name="Wang L."/>
            <person name="Chen A."/>
            <person name="Yu S."/>
            <person name="Gao Z."/>
            <person name="Jin L."/>
            <person name="Gu W."/>
            <person name="Wang Z."/>
            <person name="Zhao L."/>
            <person name="Shi B."/>
            <person name="Wen H."/>
            <person name="Lin R."/>
            <person name="Jones M.K."/>
            <person name="Brejova B."/>
            <person name="Vinar T."/>
            <person name="Zhao G."/>
            <person name="McManus D.P."/>
            <person name="Chen Z."/>
            <person name="Zhou Y."/>
            <person name="Wang S."/>
        </authorList>
    </citation>
    <scope>NUCLEOTIDE SEQUENCE [LARGE SCALE GENOMIC DNA]</scope>
</reference>
<organism evidence="1 2">
    <name type="scientific">Echinococcus granulosus</name>
    <name type="common">Hydatid tapeworm</name>
    <dbReference type="NCBI Taxonomy" id="6210"/>
    <lineage>
        <taxon>Eukaryota</taxon>
        <taxon>Metazoa</taxon>
        <taxon>Spiralia</taxon>
        <taxon>Lophotrochozoa</taxon>
        <taxon>Platyhelminthes</taxon>
        <taxon>Cestoda</taxon>
        <taxon>Eucestoda</taxon>
        <taxon>Cyclophyllidea</taxon>
        <taxon>Taeniidae</taxon>
        <taxon>Echinococcus</taxon>
        <taxon>Echinococcus granulosus group</taxon>
    </lineage>
</organism>
<dbReference type="EMBL" id="APAU02000412">
    <property type="protein sequence ID" value="EUB53999.1"/>
    <property type="molecule type" value="Genomic_DNA"/>
</dbReference>
<evidence type="ECO:0000313" key="1">
    <source>
        <dbReference type="EMBL" id="EUB53999.1"/>
    </source>
</evidence>
<proteinExistence type="predicted"/>
<sequence>MIPAEEVIALGEKWKVKEVIVRMVADCLSKNVKISTVYYVCSMINNTTCCLLIQSFASTRIELAKHKTKFECALSNEVIFHLIYFNFAYQSIQKTSSINTLIQTLFCCQSSLFHSVTFSLPKAPPSYTSCKRCMISKNSTPFGIGQHHIVNLARWEPKHSFLFQIFLSFQHVLD</sequence>
<comment type="caution">
    <text evidence="1">The sequence shown here is derived from an EMBL/GenBank/DDBJ whole genome shotgun (WGS) entry which is preliminary data.</text>
</comment>
<gene>
    <name evidence="1" type="ORF">EGR_11145</name>
</gene>
<protein>
    <submittedName>
        <fullName evidence="1">Uncharacterized protein</fullName>
    </submittedName>
</protein>
<dbReference type="Proteomes" id="UP000019149">
    <property type="component" value="Unassembled WGS sequence"/>
</dbReference>
<evidence type="ECO:0000313" key="2">
    <source>
        <dbReference type="Proteomes" id="UP000019149"/>
    </source>
</evidence>
<keyword evidence="2" id="KW-1185">Reference proteome</keyword>
<dbReference type="GeneID" id="36346858"/>
<accession>W6UKI6</accession>